<dbReference type="Pfam" id="PF00106">
    <property type="entry name" value="adh_short"/>
    <property type="match status" value="1"/>
</dbReference>
<evidence type="ECO:0000256" key="1">
    <source>
        <dbReference type="ARBA" id="ARBA00006484"/>
    </source>
</evidence>
<dbReference type="InterPro" id="IPR002347">
    <property type="entry name" value="SDR_fam"/>
</dbReference>
<gene>
    <name evidence="4" type="ORF">FGLOB1_10764</name>
</gene>
<accession>A0A8H5XW43</accession>
<dbReference type="Proteomes" id="UP000532311">
    <property type="component" value="Unassembled WGS sequence"/>
</dbReference>
<proteinExistence type="inferred from homology"/>
<keyword evidence="2" id="KW-0521">NADP</keyword>
<evidence type="ECO:0000256" key="3">
    <source>
        <dbReference type="ARBA" id="ARBA00023002"/>
    </source>
</evidence>
<dbReference type="Gene3D" id="3.40.50.720">
    <property type="entry name" value="NAD(P)-binding Rossmann-like Domain"/>
    <property type="match status" value="1"/>
</dbReference>
<comment type="similarity">
    <text evidence="1">Belongs to the short-chain dehydrogenases/reductases (SDR) family.</text>
</comment>
<sequence>MPSSKFNPESVPSLLGKKVYLVTGGNAGIGKSTVKRLVQYGATVYMGSRSEGKAMDAIEEIKREAPEGDIRFVQMDLQKLETVVEVAKEIRSKETALHGLINNAGIMNTPFEITADGYEGQFQTNYVSHWLLTYQLLPLLTATAMASPPGTVRFVNVTSDGHSLFAPSEGIKFDDINMEAAGSMTRYGSLGTTPKLTSILRCMGILDDVDNGSISSVFAIASADFKENHSGGYVVPYAKIGKPSKNATKADLSLRLWEWTEAHLKRKGLL</sequence>
<dbReference type="EMBL" id="JAAQPF010000526">
    <property type="protein sequence ID" value="KAF5700457.1"/>
    <property type="molecule type" value="Genomic_DNA"/>
</dbReference>
<protein>
    <submittedName>
        <fullName evidence="4">Short chain dehydrogenase</fullName>
    </submittedName>
</protein>
<dbReference type="SUPFAM" id="SSF51735">
    <property type="entry name" value="NAD(P)-binding Rossmann-fold domains"/>
    <property type="match status" value="1"/>
</dbReference>
<dbReference type="PRINTS" id="PR00081">
    <property type="entry name" value="GDHRDH"/>
</dbReference>
<comment type="caution">
    <text evidence="4">The sequence shown here is derived from an EMBL/GenBank/DDBJ whole genome shotgun (WGS) entry which is preliminary data.</text>
</comment>
<keyword evidence="5" id="KW-1185">Reference proteome</keyword>
<organism evidence="4 5">
    <name type="scientific">Fusarium globosum</name>
    <dbReference type="NCBI Taxonomy" id="78864"/>
    <lineage>
        <taxon>Eukaryota</taxon>
        <taxon>Fungi</taxon>
        <taxon>Dikarya</taxon>
        <taxon>Ascomycota</taxon>
        <taxon>Pezizomycotina</taxon>
        <taxon>Sordariomycetes</taxon>
        <taxon>Hypocreomycetidae</taxon>
        <taxon>Hypocreales</taxon>
        <taxon>Nectriaceae</taxon>
        <taxon>Fusarium</taxon>
        <taxon>Fusarium fujikuroi species complex</taxon>
    </lineage>
</organism>
<name>A0A8H5XW43_9HYPO</name>
<reference evidence="4 5" key="1">
    <citation type="submission" date="2020-05" db="EMBL/GenBank/DDBJ databases">
        <title>Identification and distribution of gene clusters putatively required for synthesis of sphingolipid metabolism inhibitors in phylogenetically diverse species of the filamentous fungus Fusarium.</title>
        <authorList>
            <person name="Kim H.-S."/>
            <person name="Busman M."/>
            <person name="Brown D.W."/>
            <person name="Divon H."/>
            <person name="Uhlig S."/>
            <person name="Proctor R.H."/>
        </authorList>
    </citation>
    <scope>NUCLEOTIDE SEQUENCE [LARGE SCALE GENOMIC DNA]</scope>
    <source>
        <strain evidence="4 5">NRRL 26131</strain>
    </source>
</reference>
<dbReference type="PANTHER" id="PTHR24320:SF282">
    <property type="entry name" value="WW DOMAIN-CONTAINING OXIDOREDUCTASE"/>
    <property type="match status" value="1"/>
</dbReference>
<evidence type="ECO:0000256" key="2">
    <source>
        <dbReference type="ARBA" id="ARBA00022857"/>
    </source>
</evidence>
<dbReference type="InterPro" id="IPR036291">
    <property type="entry name" value="NAD(P)-bd_dom_sf"/>
</dbReference>
<dbReference type="AlphaFoldDB" id="A0A8H5XW43"/>
<dbReference type="GO" id="GO:0016491">
    <property type="term" value="F:oxidoreductase activity"/>
    <property type="evidence" value="ECO:0007669"/>
    <property type="project" value="UniProtKB-KW"/>
</dbReference>
<keyword evidence="3" id="KW-0560">Oxidoreductase</keyword>
<evidence type="ECO:0000313" key="5">
    <source>
        <dbReference type="Proteomes" id="UP000532311"/>
    </source>
</evidence>
<dbReference type="PANTHER" id="PTHR24320">
    <property type="entry name" value="RETINOL DEHYDROGENASE"/>
    <property type="match status" value="1"/>
</dbReference>
<evidence type="ECO:0000313" key="4">
    <source>
        <dbReference type="EMBL" id="KAF5700457.1"/>
    </source>
</evidence>